<keyword evidence="1 4" id="KW-0732">Signal</keyword>
<dbReference type="PANTHER" id="PTHR30189:SF1">
    <property type="entry name" value="LPS-ASSEMBLY PROTEIN LPTD"/>
    <property type="match status" value="1"/>
</dbReference>
<dbReference type="InterPro" id="IPR005653">
    <property type="entry name" value="OstA-like_N"/>
</dbReference>
<feature type="signal peptide" evidence="4">
    <location>
        <begin position="1"/>
        <end position="27"/>
    </location>
</feature>
<comment type="caution">
    <text evidence="4">Lacks conserved residue(s) required for the propagation of feature annotation.</text>
</comment>
<comment type="subunit">
    <text evidence="4">Component of the lipopolysaccharide transport and assembly complex. Interacts with LptE and LptA.</text>
</comment>
<evidence type="ECO:0000259" key="6">
    <source>
        <dbReference type="Pfam" id="PF04453"/>
    </source>
</evidence>
<dbReference type="Pfam" id="PF04453">
    <property type="entry name" value="LptD"/>
    <property type="match status" value="1"/>
</dbReference>
<dbReference type="Proteomes" id="UP000202440">
    <property type="component" value="Chromosome"/>
</dbReference>
<keyword evidence="2 4" id="KW-0472">Membrane</keyword>
<dbReference type="RefSeq" id="WP_094058623.1">
    <property type="nucleotide sequence ID" value="NZ_CP022530.1"/>
</dbReference>
<name>A0A222FE88_9GAMM</name>
<dbReference type="GO" id="GO:0043165">
    <property type="term" value="P:Gram-negative-bacterium-type cell outer membrane assembly"/>
    <property type="evidence" value="ECO:0007669"/>
    <property type="project" value="UniProtKB-UniRule"/>
</dbReference>
<accession>A0A222FE88</accession>
<evidence type="ECO:0000256" key="2">
    <source>
        <dbReference type="ARBA" id="ARBA00023136"/>
    </source>
</evidence>
<feature type="domain" description="Organic solvent tolerance-like N-terminal" evidence="5">
    <location>
        <begin position="71"/>
        <end position="204"/>
    </location>
</feature>
<evidence type="ECO:0000256" key="1">
    <source>
        <dbReference type="ARBA" id="ARBA00022729"/>
    </source>
</evidence>
<evidence type="ECO:0000313" key="7">
    <source>
        <dbReference type="EMBL" id="ASP37405.1"/>
    </source>
</evidence>
<comment type="similarity">
    <text evidence="4">Belongs to the LptD family.</text>
</comment>
<keyword evidence="3 4" id="KW-0998">Cell outer membrane</keyword>
<dbReference type="GO" id="GO:0015920">
    <property type="term" value="P:lipopolysaccharide transport"/>
    <property type="evidence" value="ECO:0007669"/>
    <property type="project" value="InterPro"/>
</dbReference>
<comment type="subcellular location">
    <subcellularLocation>
        <location evidence="4">Cell outer membrane</location>
    </subcellularLocation>
</comment>
<dbReference type="InterPro" id="IPR020889">
    <property type="entry name" value="LipoPS_assembly_LptD"/>
</dbReference>
<feature type="chain" id="PRO_5013411740" description="LPS-assembly protein LptD" evidence="4">
    <location>
        <begin position="28"/>
        <end position="806"/>
    </location>
</feature>
<gene>
    <name evidence="4" type="primary">lptD</name>
    <name evidence="7" type="ORF">CHH28_01330</name>
</gene>
<dbReference type="InterPro" id="IPR050218">
    <property type="entry name" value="LptD"/>
</dbReference>
<feature type="domain" description="LptD C-terminal" evidence="6">
    <location>
        <begin position="312"/>
        <end position="705"/>
    </location>
</feature>
<dbReference type="HAMAP" id="MF_01411">
    <property type="entry name" value="LPS_assembly_LptD"/>
    <property type="match status" value="1"/>
</dbReference>
<dbReference type="KEGG" id="bsan:CHH28_01330"/>
<dbReference type="OrthoDB" id="9760225at2"/>
<dbReference type="AlphaFoldDB" id="A0A222FE88"/>
<dbReference type="GO" id="GO:0009279">
    <property type="term" value="C:cell outer membrane"/>
    <property type="evidence" value="ECO:0007669"/>
    <property type="project" value="UniProtKB-SubCell"/>
</dbReference>
<dbReference type="Pfam" id="PF03968">
    <property type="entry name" value="LptD_N"/>
    <property type="match status" value="1"/>
</dbReference>
<dbReference type="GO" id="GO:1990351">
    <property type="term" value="C:transporter complex"/>
    <property type="evidence" value="ECO:0007669"/>
    <property type="project" value="TreeGrafter"/>
</dbReference>
<dbReference type="PANTHER" id="PTHR30189">
    <property type="entry name" value="LPS-ASSEMBLY PROTEIN"/>
    <property type="match status" value="1"/>
</dbReference>
<sequence precursor="true">MSFNVAKGSLLLSLALQGIAISSPARAEEPSLSWYPRALLSEEQQTQLPSFCRGMYLAPQLPRVAGEQIELEADSSTSDASGGVYFRGDVVFRRQDQRLSADEADWFRGLNEGEFRGNVHFVSDDLVLEGERASLTQTDGLRQTDINQASYSLPSQHLRGSADTIRLQTDGTLQLQQASFTYCEPGSNDWDIRAASMTLDQASGMGSAWHTRLQLAGVPVFYLPYYRFPIDDRRMSGFLNPEFSLNEDLQAEEIRLPFYLNLAPNLDATITPHHILDRGLLWESQLRHKTQALGDGELNYAYLNQDASEDRERWGINYRQNGTFADHWRHSWVYNNVSDGDYLKDMNPGGAIDRTTHLPRRGEVVYQHQDLHFSVLAESFQTLDDTILLSNRPYRRLPQLQLSHQPMRFNAWQWQTRVQYTHFNRDDDANIAGSRQTLEGEDALNARRWVADTALSYPLYWPFASIEPKAELRYRHYRFSGADSEWMNSAAAPEEQLGYAVARYSLDAGLFFERPFEWFGQSQLQTLEPRFLWVKSPYQRDQQQVPNFDSANTTVSYASLFNGDRFTGDDRLADLDQISVGVTSRWLNQRGEERLRASLGRIHYRQDRRVQLDNSDIDDLATSSTLAEMEWTPWQPLRLYGTLEWDPYHDFARQQRYGLRFRGDGNRLFNLAWNTERDYHSEHEYTVTQSRQLDAGVFWSVNDRWALVGRVLRDLKDYDDDELRPVNPVLEALAGVEYQNCCWRVQLLYRETSPSRDDFSNGFSTDKDYSFMLNLQLKGLGSFGSGTDELLRDSILGYSRRQYHDY</sequence>
<organism evidence="7 8">
    <name type="scientific">Bacterioplanes sanyensis</name>
    <dbReference type="NCBI Taxonomy" id="1249553"/>
    <lineage>
        <taxon>Bacteria</taxon>
        <taxon>Pseudomonadati</taxon>
        <taxon>Pseudomonadota</taxon>
        <taxon>Gammaproteobacteria</taxon>
        <taxon>Oceanospirillales</taxon>
        <taxon>Oceanospirillaceae</taxon>
        <taxon>Bacterioplanes</taxon>
    </lineage>
</organism>
<dbReference type="EMBL" id="CP022530">
    <property type="protein sequence ID" value="ASP37405.1"/>
    <property type="molecule type" value="Genomic_DNA"/>
</dbReference>
<evidence type="ECO:0000256" key="3">
    <source>
        <dbReference type="ARBA" id="ARBA00023237"/>
    </source>
</evidence>
<evidence type="ECO:0000256" key="4">
    <source>
        <dbReference type="HAMAP-Rule" id="MF_01411"/>
    </source>
</evidence>
<reference evidence="7 8" key="1">
    <citation type="submission" date="2017-07" db="EMBL/GenBank/DDBJ databases">
        <title>Annotated genome sequence of Bacterioplanes sanyensis isolated from Red Sea.</title>
        <authorList>
            <person name="Rehman Z.U."/>
        </authorList>
    </citation>
    <scope>NUCLEOTIDE SEQUENCE [LARGE SCALE GENOMIC DNA]</scope>
    <source>
        <strain evidence="7 8">NV9</strain>
    </source>
</reference>
<evidence type="ECO:0000313" key="8">
    <source>
        <dbReference type="Proteomes" id="UP000202440"/>
    </source>
</evidence>
<keyword evidence="8" id="KW-1185">Reference proteome</keyword>
<dbReference type="InterPro" id="IPR007543">
    <property type="entry name" value="LptD_C"/>
</dbReference>
<proteinExistence type="inferred from homology"/>
<evidence type="ECO:0000259" key="5">
    <source>
        <dbReference type="Pfam" id="PF03968"/>
    </source>
</evidence>
<comment type="function">
    <text evidence="4">Together with LptE, is involved in the assembly of lipopolysaccharide (LPS) at the surface of the outer membrane.</text>
</comment>
<protein>
    <recommendedName>
        <fullName evidence="4">LPS-assembly protein LptD</fullName>
    </recommendedName>
</protein>